<keyword evidence="13" id="KW-0645">Protease</keyword>
<protein>
    <submittedName>
        <fullName evidence="13">D-alanyl-D-alanine carboxypeptidase</fullName>
    </submittedName>
</protein>
<dbReference type="InterPro" id="IPR018044">
    <property type="entry name" value="Peptidase_S11"/>
</dbReference>
<evidence type="ECO:0000256" key="4">
    <source>
        <dbReference type="ARBA" id="ARBA00022960"/>
    </source>
</evidence>
<gene>
    <name evidence="13" type="ORF">ISALK_07705</name>
</gene>
<organism evidence="13 14">
    <name type="scientific">Isachenkonia alkalipeptolytica</name>
    <dbReference type="NCBI Taxonomy" id="2565777"/>
    <lineage>
        <taxon>Bacteria</taxon>
        <taxon>Bacillati</taxon>
        <taxon>Bacillota</taxon>
        <taxon>Clostridia</taxon>
        <taxon>Eubacteriales</taxon>
        <taxon>Clostridiaceae</taxon>
        <taxon>Isachenkonia</taxon>
    </lineage>
</organism>
<dbReference type="RefSeq" id="WP_160720907.1">
    <property type="nucleotide sequence ID" value="NZ_SUMG01000007.1"/>
</dbReference>
<evidence type="ECO:0000256" key="8">
    <source>
        <dbReference type="PIRSR" id="PIRSR618044-2"/>
    </source>
</evidence>
<proteinExistence type="inferred from homology"/>
<dbReference type="PANTHER" id="PTHR21581">
    <property type="entry name" value="D-ALANYL-D-ALANINE CARBOXYPEPTIDASE"/>
    <property type="match status" value="1"/>
</dbReference>
<feature type="active site" evidence="7">
    <location>
        <position position="144"/>
    </location>
</feature>
<dbReference type="PRINTS" id="PR00725">
    <property type="entry name" value="DADACBPTASE1"/>
</dbReference>
<dbReference type="Gene3D" id="3.40.710.10">
    <property type="entry name" value="DD-peptidase/beta-lactamase superfamily"/>
    <property type="match status" value="1"/>
</dbReference>
<name>A0AA43XL95_9CLOT</name>
<feature type="signal peptide" evidence="11">
    <location>
        <begin position="1"/>
        <end position="28"/>
    </location>
</feature>
<dbReference type="Pfam" id="PF00768">
    <property type="entry name" value="Peptidase_S11"/>
    <property type="match status" value="1"/>
</dbReference>
<evidence type="ECO:0000256" key="3">
    <source>
        <dbReference type="ARBA" id="ARBA00022801"/>
    </source>
</evidence>
<dbReference type="InterPro" id="IPR012338">
    <property type="entry name" value="Beta-lactam/transpept-like"/>
</dbReference>
<keyword evidence="13" id="KW-0121">Carboxypeptidase</keyword>
<evidence type="ECO:0000313" key="13">
    <source>
        <dbReference type="EMBL" id="NBG88386.1"/>
    </source>
</evidence>
<feature type="active site" description="Acyl-ester intermediate" evidence="7">
    <location>
        <position position="84"/>
    </location>
</feature>
<dbReference type="PANTHER" id="PTHR21581:SF26">
    <property type="entry name" value="D-ALANYL-D-ALANINE ENDOPEPTIDASE"/>
    <property type="match status" value="1"/>
</dbReference>
<dbReference type="GO" id="GO:0071555">
    <property type="term" value="P:cell wall organization"/>
    <property type="evidence" value="ECO:0007669"/>
    <property type="project" value="UniProtKB-KW"/>
</dbReference>
<feature type="active site" description="Proton acceptor" evidence="7">
    <location>
        <position position="87"/>
    </location>
</feature>
<feature type="domain" description="Peptidase S11 D-alanyl-D-alanine carboxypeptidase A N-terminal" evidence="12">
    <location>
        <begin position="55"/>
        <end position="277"/>
    </location>
</feature>
<feature type="chain" id="PRO_5041454643" evidence="11">
    <location>
        <begin position="29"/>
        <end position="445"/>
    </location>
</feature>
<dbReference type="InterPro" id="IPR001967">
    <property type="entry name" value="Peptidase_S11_N"/>
</dbReference>
<dbReference type="SUPFAM" id="SSF56601">
    <property type="entry name" value="beta-lactamase/transpeptidase-like"/>
    <property type="match status" value="1"/>
</dbReference>
<evidence type="ECO:0000259" key="12">
    <source>
        <dbReference type="Pfam" id="PF00768"/>
    </source>
</evidence>
<keyword evidence="6" id="KW-0961">Cell wall biogenesis/degradation</keyword>
<dbReference type="GO" id="GO:0008360">
    <property type="term" value="P:regulation of cell shape"/>
    <property type="evidence" value="ECO:0007669"/>
    <property type="project" value="UniProtKB-KW"/>
</dbReference>
<dbReference type="GO" id="GO:0006508">
    <property type="term" value="P:proteolysis"/>
    <property type="evidence" value="ECO:0007669"/>
    <property type="project" value="InterPro"/>
</dbReference>
<evidence type="ECO:0000256" key="9">
    <source>
        <dbReference type="RuleBase" id="RU004016"/>
    </source>
</evidence>
<dbReference type="Proteomes" id="UP000449710">
    <property type="component" value="Unassembled WGS sequence"/>
</dbReference>
<keyword evidence="10" id="KW-0472">Membrane</keyword>
<keyword evidence="4" id="KW-0133">Cell shape</keyword>
<feature type="transmembrane region" description="Helical" evidence="10">
    <location>
        <begin position="404"/>
        <end position="429"/>
    </location>
</feature>
<keyword evidence="10" id="KW-0812">Transmembrane</keyword>
<keyword evidence="2 11" id="KW-0732">Signal</keyword>
<evidence type="ECO:0000256" key="1">
    <source>
        <dbReference type="ARBA" id="ARBA00007164"/>
    </source>
</evidence>
<dbReference type="AlphaFoldDB" id="A0AA43XL95"/>
<evidence type="ECO:0000256" key="11">
    <source>
        <dbReference type="SAM" id="SignalP"/>
    </source>
</evidence>
<evidence type="ECO:0000313" key="14">
    <source>
        <dbReference type="Proteomes" id="UP000449710"/>
    </source>
</evidence>
<comment type="caution">
    <text evidence="13">The sequence shown here is derived from an EMBL/GenBank/DDBJ whole genome shotgun (WGS) entry which is preliminary data.</text>
</comment>
<evidence type="ECO:0000256" key="6">
    <source>
        <dbReference type="ARBA" id="ARBA00023316"/>
    </source>
</evidence>
<feature type="binding site" evidence="8">
    <location>
        <position position="248"/>
    </location>
    <ligand>
        <name>substrate</name>
    </ligand>
</feature>
<dbReference type="EMBL" id="SUMG01000007">
    <property type="protein sequence ID" value="NBG88386.1"/>
    <property type="molecule type" value="Genomic_DNA"/>
</dbReference>
<evidence type="ECO:0000256" key="2">
    <source>
        <dbReference type="ARBA" id="ARBA00022729"/>
    </source>
</evidence>
<evidence type="ECO:0000256" key="5">
    <source>
        <dbReference type="ARBA" id="ARBA00022984"/>
    </source>
</evidence>
<dbReference type="GO" id="GO:0009252">
    <property type="term" value="P:peptidoglycan biosynthetic process"/>
    <property type="evidence" value="ECO:0007669"/>
    <property type="project" value="UniProtKB-KW"/>
</dbReference>
<keyword evidence="5" id="KW-0573">Peptidoglycan synthesis</keyword>
<evidence type="ECO:0000256" key="7">
    <source>
        <dbReference type="PIRSR" id="PIRSR618044-1"/>
    </source>
</evidence>
<reference evidence="13 14" key="1">
    <citation type="submission" date="2019-04" db="EMBL/GenBank/DDBJ databases">
        <title>Isachenkonia alkalipeptolytica gen. nov. sp. nov. a new anaerobic, alkiliphilic organothrophic bacterium capable to reduce synthesized ferrihydrite isolated from a soda lake.</title>
        <authorList>
            <person name="Toshchakov S.V."/>
            <person name="Zavarzina D.G."/>
            <person name="Zhilina T.N."/>
            <person name="Kostrikina N.A."/>
            <person name="Kublanov I.V."/>
        </authorList>
    </citation>
    <scope>NUCLEOTIDE SEQUENCE [LARGE SCALE GENOMIC DNA]</scope>
    <source>
        <strain evidence="13 14">Z-1701</strain>
    </source>
</reference>
<evidence type="ECO:0000256" key="10">
    <source>
        <dbReference type="SAM" id="Phobius"/>
    </source>
</evidence>
<sequence length="445" mass="49439">MFDHLWKKTVIFTLSAALMLSATTGVYAVPEEESDTDDSEAEEVAIIDEEGFPIIRGEMGITIDVETGEILYAKNIDKKAYPASTSKIITGLLFAENSDKEDVLSYTENALAQPSYSLNTDYGPIPLGYEMTGKSAMEALLIYSANDVAAMVGDHVAGDGESFVQMINDRFDEMGLENTSFTNASGTHDEDHYTTAYELSVITREALSNPWVEEVLLTESVVIPTPRGTVPWENARRKVANGDPVLVKTGYTPAAGRCLVAIYERDGRKIAGIVLNSEYNHGDTMVFEDMDRIMDWSFDEAERTPYFEAGDRVDTLEVEYRPLRFFGPVHTAEVPVTIQEEVLYFENDINEEEIHVAVELKDVSPFSMDPEEPVGTASIQEREAKESYAVYPEVSRGDILSNHIGLYIGTGLGGLIGLVALAGLIGFIIRFNGRLRKKRRQYPRF</sequence>
<keyword evidence="3" id="KW-0378">Hydrolase</keyword>
<keyword evidence="14" id="KW-1185">Reference proteome</keyword>
<accession>A0AA43XL95</accession>
<dbReference type="GO" id="GO:0009002">
    <property type="term" value="F:serine-type D-Ala-D-Ala carboxypeptidase activity"/>
    <property type="evidence" value="ECO:0007669"/>
    <property type="project" value="InterPro"/>
</dbReference>
<comment type="similarity">
    <text evidence="1 9">Belongs to the peptidase S11 family.</text>
</comment>
<keyword evidence="10" id="KW-1133">Transmembrane helix</keyword>